<evidence type="ECO:0000313" key="3">
    <source>
        <dbReference type="EMBL" id="CAL1290404.1"/>
    </source>
</evidence>
<dbReference type="Proteomes" id="UP001497382">
    <property type="component" value="Unassembled WGS sequence"/>
</dbReference>
<comment type="caution">
    <text evidence="3">The sequence shown here is derived from an EMBL/GenBank/DDBJ whole genome shotgun (WGS) entry which is preliminary data.</text>
</comment>
<name>A0AAV2B4P7_9ARAC</name>
<keyword evidence="4" id="KW-1185">Reference proteome</keyword>
<evidence type="ECO:0000256" key="2">
    <source>
        <dbReference type="SAM" id="MobiDB-lite"/>
    </source>
</evidence>
<dbReference type="AlphaFoldDB" id="A0AAV2B4P7"/>
<sequence length="157" mass="17361">MDSEAESMPQTNGVDGGGMAEPPASFPAIVQESSLPGWRPTQQGLKRRREEEDVGEGPSHKRTRAEEELQQMVEENVGTDPEDGASEDVAMDENDMATDCLQNEIAEATDILLEEQKELLEQLMIHMEERRNRLEGEVSVLREALLAAESKLAAQAQ</sequence>
<organism evidence="3 4">
    <name type="scientific">Larinioides sclopetarius</name>
    <dbReference type="NCBI Taxonomy" id="280406"/>
    <lineage>
        <taxon>Eukaryota</taxon>
        <taxon>Metazoa</taxon>
        <taxon>Ecdysozoa</taxon>
        <taxon>Arthropoda</taxon>
        <taxon>Chelicerata</taxon>
        <taxon>Arachnida</taxon>
        <taxon>Araneae</taxon>
        <taxon>Araneomorphae</taxon>
        <taxon>Entelegynae</taxon>
        <taxon>Araneoidea</taxon>
        <taxon>Araneidae</taxon>
        <taxon>Larinioides</taxon>
    </lineage>
</organism>
<feature type="region of interest" description="Disordered" evidence="2">
    <location>
        <begin position="1"/>
        <end position="87"/>
    </location>
</feature>
<dbReference type="EMBL" id="CAXIEN010000263">
    <property type="protein sequence ID" value="CAL1290404.1"/>
    <property type="molecule type" value="Genomic_DNA"/>
</dbReference>
<evidence type="ECO:0000313" key="4">
    <source>
        <dbReference type="Proteomes" id="UP001497382"/>
    </source>
</evidence>
<keyword evidence="1" id="KW-0175">Coiled coil</keyword>
<protein>
    <submittedName>
        <fullName evidence="3">Uncharacterized protein</fullName>
    </submittedName>
</protein>
<reference evidence="3 4" key="1">
    <citation type="submission" date="2024-04" db="EMBL/GenBank/DDBJ databases">
        <authorList>
            <person name="Rising A."/>
            <person name="Reimegard J."/>
            <person name="Sonavane S."/>
            <person name="Akerstrom W."/>
            <person name="Nylinder S."/>
            <person name="Hedman E."/>
            <person name="Kallberg Y."/>
        </authorList>
    </citation>
    <scope>NUCLEOTIDE SEQUENCE [LARGE SCALE GENOMIC DNA]</scope>
</reference>
<feature type="non-terminal residue" evidence="3">
    <location>
        <position position="157"/>
    </location>
</feature>
<gene>
    <name evidence="3" type="ORF">LARSCL_LOCUS16465</name>
</gene>
<accession>A0AAV2B4P7</accession>
<proteinExistence type="predicted"/>
<evidence type="ECO:0000256" key="1">
    <source>
        <dbReference type="SAM" id="Coils"/>
    </source>
</evidence>
<feature type="coiled-coil region" evidence="1">
    <location>
        <begin position="98"/>
        <end position="151"/>
    </location>
</feature>